<dbReference type="EMBL" id="CM004399">
    <property type="protein sequence ID" value="KAG8641279.1"/>
    <property type="molecule type" value="Genomic_DNA"/>
</dbReference>
<organism evidence="1 2">
    <name type="scientific">Manihot esculenta</name>
    <name type="common">Cassava</name>
    <name type="synonym">Jatropha manihot</name>
    <dbReference type="NCBI Taxonomy" id="3983"/>
    <lineage>
        <taxon>Eukaryota</taxon>
        <taxon>Viridiplantae</taxon>
        <taxon>Streptophyta</taxon>
        <taxon>Embryophyta</taxon>
        <taxon>Tracheophyta</taxon>
        <taxon>Spermatophyta</taxon>
        <taxon>Magnoliopsida</taxon>
        <taxon>eudicotyledons</taxon>
        <taxon>Gunneridae</taxon>
        <taxon>Pentapetalae</taxon>
        <taxon>rosids</taxon>
        <taxon>fabids</taxon>
        <taxon>Malpighiales</taxon>
        <taxon>Euphorbiaceae</taxon>
        <taxon>Crotonoideae</taxon>
        <taxon>Manihoteae</taxon>
        <taxon>Manihot</taxon>
    </lineage>
</organism>
<proteinExistence type="predicted"/>
<name>A0ACB7GNH5_MANES</name>
<protein>
    <submittedName>
        <fullName evidence="1">Uncharacterized protein</fullName>
    </submittedName>
</protein>
<comment type="caution">
    <text evidence="1">The sequence shown here is derived from an EMBL/GenBank/DDBJ whole genome shotgun (WGS) entry which is preliminary data.</text>
</comment>
<evidence type="ECO:0000313" key="1">
    <source>
        <dbReference type="EMBL" id="KAG8641279.1"/>
    </source>
</evidence>
<keyword evidence="2" id="KW-1185">Reference proteome</keyword>
<dbReference type="Proteomes" id="UP000091857">
    <property type="component" value="Chromosome 13"/>
</dbReference>
<sequence length="328" mass="37451">MVKSPTNLPSSLEFFKVFLSGISSQQLSLPPAFVMQLNGFALKNATLKDHTGMMWNVQLEKTENDLIIKKGWQEFASHHSLVDADFLVFKYDGNSQFSVKLYGKNGLKKENTLPSKVSSTHMDESETEEEKNRSPSTGGCKLKYSEMTSKENGRQGRYGGSSKAAGSSGRRQYKFRQAAGSSRERRRELRQNTVAKNEKCKLGRAYVTPENPHFVTIMTRSTQYTVHIHKSVVKAHNIKLQEKVTLRDENGQLWPVKIIFRDDGRIGISEGWFNFRVKHKLAIKDMCVFEFMPREDNICNLIQVHTVQRNGEFDKKQAQPNTHVQSNE</sequence>
<gene>
    <name evidence="1" type="ORF">MANES_13G131000v8</name>
</gene>
<reference evidence="2" key="1">
    <citation type="journal article" date="2016" name="Nat. Biotechnol.">
        <title>Sequencing wild and cultivated cassava and related species reveals extensive interspecific hybridization and genetic diversity.</title>
        <authorList>
            <person name="Bredeson J.V."/>
            <person name="Lyons J.B."/>
            <person name="Prochnik S.E."/>
            <person name="Wu G.A."/>
            <person name="Ha C.M."/>
            <person name="Edsinger-Gonzales E."/>
            <person name="Grimwood J."/>
            <person name="Schmutz J."/>
            <person name="Rabbi I.Y."/>
            <person name="Egesi C."/>
            <person name="Nauluvula P."/>
            <person name="Lebot V."/>
            <person name="Ndunguru J."/>
            <person name="Mkamilo G."/>
            <person name="Bart R.S."/>
            <person name="Setter T.L."/>
            <person name="Gleadow R.M."/>
            <person name="Kulakow P."/>
            <person name="Ferguson M.E."/>
            <person name="Rounsley S."/>
            <person name="Rokhsar D.S."/>
        </authorList>
    </citation>
    <scope>NUCLEOTIDE SEQUENCE [LARGE SCALE GENOMIC DNA]</scope>
    <source>
        <strain evidence="2">cv. AM560-2</strain>
    </source>
</reference>
<evidence type="ECO:0000313" key="2">
    <source>
        <dbReference type="Proteomes" id="UP000091857"/>
    </source>
</evidence>
<accession>A0ACB7GNH5</accession>